<dbReference type="PRINTS" id="PR00696">
    <property type="entry name" value="RSOLVASERUVC"/>
</dbReference>
<keyword evidence="4 13" id="KW-0479">Metal-binding</keyword>
<comment type="cofactor">
    <cofactor evidence="13">
        <name>Mg(2+)</name>
        <dbReference type="ChEBI" id="CHEBI:18420"/>
    </cofactor>
    <text evidence="13">Binds 2 Mg(2+) ion per subunit.</text>
</comment>
<dbReference type="KEGG" id="bsed:DN745_07545"/>
<organism evidence="15 16">
    <name type="scientific">Bradymonas sediminis</name>
    <dbReference type="NCBI Taxonomy" id="1548548"/>
    <lineage>
        <taxon>Bacteria</taxon>
        <taxon>Deltaproteobacteria</taxon>
        <taxon>Bradymonadales</taxon>
        <taxon>Bradymonadaceae</taxon>
        <taxon>Bradymonas</taxon>
    </lineage>
</organism>
<feature type="active site" evidence="13">
    <location>
        <position position="67"/>
    </location>
</feature>
<dbReference type="FunFam" id="3.30.420.10:FF:000002">
    <property type="entry name" value="Crossover junction endodeoxyribonuclease RuvC"/>
    <property type="match status" value="1"/>
</dbReference>
<dbReference type="InterPro" id="IPR012337">
    <property type="entry name" value="RNaseH-like_sf"/>
</dbReference>
<dbReference type="PANTHER" id="PTHR30194">
    <property type="entry name" value="CROSSOVER JUNCTION ENDODEOXYRIBONUCLEASE RUVC"/>
    <property type="match status" value="1"/>
</dbReference>
<dbReference type="GO" id="GO:0006310">
    <property type="term" value="P:DNA recombination"/>
    <property type="evidence" value="ECO:0007669"/>
    <property type="project" value="UniProtKB-UniRule"/>
</dbReference>
<reference evidence="15 16" key="1">
    <citation type="submission" date="2018-06" db="EMBL/GenBank/DDBJ databases">
        <title>Lujinxingia sediminis gen. nov. sp. nov., a new facultative anaerobic member of the class Deltaproteobacteria, and proposal of Lujinxingaceae fam. nov.</title>
        <authorList>
            <person name="Guo L.-Y."/>
            <person name="Li C.-M."/>
            <person name="Wang S."/>
            <person name="Du Z.-J."/>
        </authorList>
    </citation>
    <scope>NUCLEOTIDE SEQUENCE [LARGE SCALE GENOMIC DNA]</scope>
    <source>
        <strain evidence="15 16">FA350</strain>
    </source>
</reference>
<name>A0A2Z4FJQ1_9DELT</name>
<dbReference type="AlphaFoldDB" id="A0A2Z4FJQ1"/>
<feature type="binding site" evidence="13">
    <location>
        <position position="67"/>
    </location>
    <ligand>
        <name>Mg(2+)</name>
        <dbReference type="ChEBI" id="CHEBI:18420"/>
        <label>2</label>
    </ligand>
</feature>
<accession>A0A2Z4FJQ1</accession>
<evidence type="ECO:0000256" key="3">
    <source>
        <dbReference type="ARBA" id="ARBA00022722"/>
    </source>
</evidence>
<dbReference type="PANTHER" id="PTHR30194:SF3">
    <property type="entry name" value="CROSSOVER JUNCTION ENDODEOXYRIBONUCLEASE RUVC"/>
    <property type="match status" value="1"/>
</dbReference>
<dbReference type="Pfam" id="PF02075">
    <property type="entry name" value="RuvC"/>
    <property type="match status" value="1"/>
</dbReference>
<dbReference type="PROSITE" id="PS01321">
    <property type="entry name" value="RUVC"/>
    <property type="match status" value="1"/>
</dbReference>
<evidence type="ECO:0000313" key="16">
    <source>
        <dbReference type="Proteomes" id="UP000249799"/>
    </source>
</evidence>
<dbReference type="EC" id="3.1.21.10" evidence="13 14"/>
<gene>
    <name evidence="13" type="primary">ruvC</name>
    <name evidence="15" type="ORF">DN745_07545</name>
</gene>
<evidence type="ECO:0000256" key="2">
    <source>
        <dbReference type="ARBA" id="ARBA00022490"/>
    </source>
</evidence>
<keyword evidence="10 13" id="KW-0233">DNA recombination</keyword>
<protein>
    <recommendedName>
        <fullName evidence="13 14">Crossover junction endodeoxyribonuclease RuvC</fullName>
        <ecNumber evidence="13 14">3.1.21.10</ecNumber>
    </recommendedName>
    <alternativeName>
        <fullName evidence="13">Holliday junction nuclease RuvC</fullName>
    </alternativeName>
    <alternativeName>
        <fullName evidence="13">Holliday junction resolvase RuvC</fullName>
    </alternativeName>
</protein>
<evidence type="ECO:0000256" key="9">
    <source>
        <dbReference type="ARBA" id="ARBA00023125"/>
    </source>
</evidence>
<comment type="catalytic activity">
    <reaction evidence="12 13">
        <text>Endonucleolytic cleavage at a junction such as a reciprocal single-stranded crossover between two homologous DNA duplexes (Holliday junction).</text>
        <dbReference type="EC" id="3.1.21.10"/>
    </reaction>
</comment>
<evidence type="ECO:0000256" key="4">
    <source>
        <dbReference type="ARBA" id="ARBA00022723"/>
    </source>
</evidence>
<evidence type="ECO:0000256" key="7">
    <source>
        <dbReference type="ARBA" id="ARBA00022801"/>
    </source>
</evidence>
<proteinExistence type="inferred from homology"/>
<keyword evidence="7 13" id="KW-0378">Hydrolase</keyword>
<dbReference type="GO" id="GO:0003677">
    <property type="term" value="F:DNA binding"/>
    <property type="evidence" value="ECO:0007669"/>
    <property type="project" value="UniProtKB-KW"/>
</dbReference>
<feature type="active site" evidence="13">
    <location>
        <position position="139"/>
    </location>
</feature>
<dbReference type="CDD" id="cd16962">
    <property type="entry name" value="RuvC"/>
    <property type="match status" value="1"/>
</dbReference>
<dbReference type="GO" id="GO:0000287">
    <property type="term" value="F:magnesium ion binding"/>
    <property type="evidence" value="ECO:0007669"/>
    <property type="project" value="UniProtKB-UniRule"/>
</dbReference>
<feature type="binding site" evidence="13">
    <location>
        <position position="139"/>
    </location>
    <ligand>
        <name>Mg(2+)</name>
        <dbReference type="ChEBI" id="CHEBI:18420"/>
        <label>1</label>
    </ligand>
</feature>
<keyword evidence="9 13" id="KW-0238">DNA-binding</keyword>
<keyword evidence="3 13" id="KW-0540">Nuclease</keyword>
<evidence type="ECO:0000256" key="14">
    <source>
        <dbReference type="NCBIfam" id="TIGR00228"/>
    </source>
</evidence>
<feature type="binding site" evidence="13">
    <location>
        <position position="7"/>
    </location>
    <ligand>
        <name>Mg(2+)</name>
        <dbReference type="ChEBI" id="CHEBI:18420"/>
        <label>1</label>
    </ligand>
</feature>
<dbReference type="Gene3D" id="3.30.420.10">
    <property type="entry name" value="Ribonuclease H-like superfamily/Ribonuclease H"/>
    <property type="match status" value="1"/>
</dbReference>
<dbReference type="InterPro" id="IPR020563">
    <property type="entry name" value="X-over_junc_endoDNase_Mg_BS"/>
</dbReference>
<evidence type="ECO:0000256" key="12">
    <source>
        <dbReference type="ARBA" id="ARBA00029354"/>
    </source>
</evidence>
<comment type="subunit">
    <text evidence="13">Homodimer which binds Holliday junction (HJ) DNA. The HJ becomes 2-fold symmetrical on binding to RuvC with unstacked arms; it has a different conformation from HJ DNA in complex with RuvA. In the full resolvosome a probable DNA-RuvA(4)-RuvB(12)-RuvC(2) complex forms which resolves the HJ.</text>
</comment>
<evidence type="ECO:0000256" key="8">
    <source>
        <dbReference type="ARBA" id="ARBA00022842"/>
    </source>
</evidence>
<feature type="active site" evidence="13">
    <location>
        <position position="7"/>
    </location>
</feature>
<evidence type="ECO:0000313" key="15">
    <source>
        <dbReference type="EMBL" id="AWV89201.1"/>
    </source>
</evidence>
<dbReference type="Proteomes" id="UP000249799">
    <property type="component" value="Chromosome"/>
</dbReference>
<dbReference type="GO" id="GO:0048476">
    <property type="term" value="C:Holliday junction resolvase complex"/>
    <property type="evidence" value="ECO:0007669"/>
    <property type="project" value="UniProtKB-UniRule"/>
</dbReference>
<dbReference type="InterPro" id="IPR036397">
    <property type="entry name" value="RNaseH_sf"/>
</dbReference>
<evidence type="ECO:0000256" key="10">
    <source>
        <dbReference type="ARBA" id="ARBA00023172"/>
    </source>
</evidence>
<keyword evidence="16" id="KW-1185">Reference proteome</keyword>
<keyword evidence="2 13" id="KW-0963">Cytoplasm</keyword>
<keyword evidence="6 13" id="KW-0227">DNA damage</keyword>
<keyword evidence="5 13" id="KW-0255">Endonuclease</keyword>
<keyword evidence="11 13" id="KW-0234">DNA repair</keyword>
<dbReference type="GO" id="GO:0005737">
    <property type="term" value="C:cytoplasm"/>
    <property type="evidence" value="ECO:0007669"/>
    <property type="project" value="UniProtKB-SubCell"/>
</dbReference>
<dbReference type="InterPro" id="IPR002176">
    <property type="entry name" value="X-over_junc_endoDNase_RuvC"/>
</dbReference>
<keyword evidence="8 13" id="KW-0460">Magnesium</keyword>
<comment type="subcellular location">
    <subcellularLocation>
        <location evidence="13">Cytoplasm</location>
    </subcellularLocation>
</comment>
<dbReference type="GO" id="GO:0008821">
    <property type="term" value="F:crossover junction DNA endonuclease activity"/>
    <property type="evidence" value="ECO:0007669"/>
    <property type="project" value="UniProtKB-UniRule"/>
</dbReference>
<evidence type="ECO:0000256" key="11">
    <source>
        <dbReference type="ARBA" id="ARBA00023204"/>
    </source>
</evidence>
<dbReference type="OrthoDB" id="9805499at2"/>
<dbReference type="HAMAP" id="MF_00034">
    <property type="entry name" value="RuvC"/>
    <property type="match status" value="1"/>
</dbReference>
<comment type="function">
    <text evidence="13">The RuvA-RuvB-RuvC complex processes Holliday junction (HJ) DNA during genetic recombination and DNA repair. Endonuclease that resolves HJ intermediates. Cleaves cruciform DNA by making single-stranded nicks across the HJ at symmetrical positions within the homologous arms, yielding a 5'-phosphate and a 3'-hydroxyl group; requires a central core of homology in the junction. The consensus cleavage sequence is 5'-(A/T)TT(C/G)-3'. Cleavage occurs on the 3'-side of the TT dinucleotide at the point of strand exchange. HJ branch migration catalyzed by RuvA-RuvB allows RuvC to scan DNA until it finds its consensus sequence, where it cleaves and resolves the cruciform DNA.</text>
</comment>
<dbReference type="NCBIfam" id="TIGR00228">
    <property type="entry name" value="ruvC"/>
    <property type="match status" value="1"/>
</dbReference>
<dbReference type="GO" id="GO:0006281">
    <property type="term" value="P:DNA repair"/>
    <property type="evidence" value="ECO:0007669"/>
    <property type="project" value="UniProtKB-UniRule"/>
</dbReference>
<sequence>MLVLGIDPGSRYTGYGVVRKNGSELVYVASGRINAARAGELSARLPVIYEGIREIIETYTPEQCAVESIFFAKNAMSSLKLGHARGVALLALSMADIPLSEYPPTSIKQAVAGHGHAKKDEVQQMVKLTLKLRGELAEDAADALAVAICHCQFAGFAERLR</sequence>
<dbReference type="EMBL" id="CP030032">
    <property type="protein sequence ID" value="AWV89201.1"/>
    <property type="molecule type" value="Genomic_DNA"/>
</dbReference>
<dbReference type="RefSeq" id="WP_111333506.1">
    <property type="nucleotide sequence ID" value="NZ_CP030032.1"/>
</dbReference>
<evidence type="ECO:0000256" key="5">
    <source>
        <dbReference type="ARBA" id="ARBA00022759"/>
    </source>
</evidence>
<dbReference type="SUPFAM" id="SSF53098">
    <property type="entry name" value="Ribonuclease H-like"/>
    <property type="match status" value="1"/>
</dbReference>
<evidence type="ECO:0000256" key="1">
    <source>
        <dbReference type="ARBA" id="ARBA00009518"/>
    </source>
</evidence>
<evidence type="ECO:0000256" key="6">
    <source>
        <dbReference type="ARBA" id="ARBA00022763"/>
    </source>
</evidence>
<evidence type="ECO:0000256" key="13">
    <source>
        <dbReference type="HAMAP-Rule" id="MF_00034"/>
    </source>
</evidence>
<comment type="similarity">
    <text evidence="1 13">Belongs to the RuvC family.</text>
</comment>